<feature type="coiled-coil region" evidence="1">
    <location>
        <begin position="20"/>
        <end position="54"/>
    </location>
</feature>
<evidence type="ECO:0000313" key="2">
    <source>
        <dbReference type="EMBL" id="WOK95155.1"/>
    </source>
</evidence>
<evidence type="ECO:0000313" key="3">
    <source>
        <dbReference type="Proteomes" id="UP001327560"/>
    </source>
</evidence>
<sequence length="343" mass="39377">MENDHGGESFTIKSQLIEKNTTWKHEFERHQSQVEKLEDRLMELKVNMKCTEGQSNELELLRRRVKTTAAMLSYLKSKARVMAVPHLASISCGIKHQEGIGIVDKHGIPLSGWSKYVKFSSTGIPDSESKTASKLELGSLETNNGKYIDEILKSTHIITDVMELLVKRAVKAETEAATEKEMVKLGLDENKRKTLQIQSMNMKVEEMERFARSTNTLLNEMKQKVEDMVEESSIQRQRAAENDLELQRVKQDFDSLRSFVSSIIRARESLLSSEQQFQTIEKLLDRLIAETAQLENAKAEKETEVQKLMEENVKLKALLDKKETQLLAMNEQYKWMVLDNRGI</sequence>
<evidence type="ECO:0000256" key="1">
    <source>
        <dbReference type="SAM" id="Coils"/>
    </source>
</evidence>
<keyword evidence="1" id="KW-0175">Coiled coil</keyword>
<name>A0AAQ3Q3G2_9LILI</name>
<dbReference type="AlphaFoldDB" id="A0AAQ3Q3G2"/>
<feature type="coiled-coil region" evidence="1">
    <location>
        <begin position="277"/>
        <end position="332"/>
    </location>
</feature>
<dbReference type="Proteomes" id="UP001327560">
    <property type="component" value="Chromosome 1"/>
</dbReference>
<accession>A0AAQ3Q3G2</accession>
<organism evidence="2 3">
    <name type="scientific">Canna indica</name>
    <name type="common">Indian-shot</name>
    <dbReference type="NCBI Taxonomy" id="4628"/>
    <lineage>
        <taxon>Eukaryota</taxon>
        <taxon>Viridiplantae</taxon>
        <taxon>Streptophyta</taxon>
        <taxon>Embryophyta</taxon>
        <taxon>Tracheophyta</taxon>
        <taxon>Spermatophyta</taxon>
        <taxon>Magnoliopsida</taxon>
        <taxon>Liliopsida</taxon>
        <taxon>Zingiberales</taxon>
        <taxon>Cannaceae</taxon>
        <taxon>Canna</taxon>
    </lineage>
</organism>
<feature type="coiled-coil region" evidence="1">
    <location>
        <begin position="211"/>
        <end position="238"/>
    </location>
</feature>
<dbReference type="EMBL" id="CP136890">
    <property type="protein sequence ID" value="WOK95155.1"/>
    <property type="molecule type" value="Genomic_DNA"/>
</dbReference>
<reference evidence="2 3" key="1">
    <citation type="submission" date="2023-10" db="EMBL/GenBank/DDBJ databases">
        <title>Chromosome-scale genome assembly provides insights into flower coloration mechanisms of Canna indica.</title>
        <authorList>
            <person name="Li C."/>
        </authorList>
    </citation>
    <scope>NUCLEOTIDE SEQUENCE [LARGE SCALE GENOMIC DNA]</scope>
    <source>
        <tissue evidence="2">Flower</tissue>
    </source>
</reference>
<protein>
    <submittedName>
        <fullName evidence="2">Uncharacterized protein</fullName>
    </submittedName>
</protein>
<keyword evidence="3" id="KW-1185">Reference proteome</keyword>
<proteinExistence type="predicted"/>
<gene>
    <name evidence="2" type="ORF">Cni_G03862</name>
</gene>